<organism evidence="1 2">
    <name type="scientific">Elysia chlorotica</name>
    <name type="common">Eastern emerald elysia</name>
    <name type="synonym">Sea slug</name>
    <dbReference type="NCBI Taxonomy" id="188477"/>
    <lineage>
        <taxon>Eukaryota</taxon>
        <taxon>Metazoa</taxon>
        <taxon>Spiralia</taxon>
        <taxon>Lophotrochozoa</taxon>
        <taxon>Mollusca</taxon>
        <taxon>Gastropoda</taxon>
        <taxon>Heterobranchia</taxon>
        <taxon>Euthyneura</taxon>
        <taxon>Panpulmonata</taxon>
        <taxon>Sacoglossa</taxon>
        <taxon>Placobranchoidea</taxon>
        <taxon>Plakobranchidae</taxon>
        <taxon>Elysia</taxon>
    </lineage>
</organism>
<evidence type="ECO:0000313" key="2">
    <source>
        <dbReference type="Proteomes" id="UP000271974"/>
    </source>
</evidence>
<evidence type="ECO:0000313" key="1">
    <source>
        <dbReference type="EMBL" id="RUS89107.1"/>
    </source>
</evidence>
<feature type="non-terminal residue" evidence="1">
    <location>
        <position position="447"/>
    </location>
</feature>
<keyword evidence="2" id="KW-1185">Reference proteome</keyword>
<name>A0A3S0ZYE0_ELYCH</name>
<sequence length="447" mass="50257">VELAAVQVVLLQVQRAEVALDRPHLPHLLPDDLEPLAVAGRLLLVVELGETPLDHVLDPQLLHPHQVQDHRVRQAELRLQACGFALAGGGICHLKSYFKFEDHSPRGVETPPPRAPRHLDVLPWEKVPEAHAVVLPYGVKDDGSCRHVDAHGESFCGEKYLSRRGALLEQHLHNFLQNGQDPAVMNPEPTLQHTIHALVKEDVDFTFLRGCCKVDTLQVYSVLLDLSLGEGEGHCRKFIFPLQHLYHRKPCVFVLDRDKRREKKREKEETQRETEIRTEMKMQDIPSGEEIPLCVLQEKQLVAGLGTVPHVEIVFQGNRSLQGVHHVNLLAFDFPLPDPGSKLHGVGYGRTQQDDIDVLGQHDEDFLPDHAPLAVVDVVHLVEDNPLKVTHDVRAVKILPQNFCGHDEAGCSLVELYVPCDQSNIAKGQFEISELLVRQSFDRGRIN</sequence>
<dbReference type="EMBL" id="RQTK01000065">
    <property type="protein sequence ID" value="RUS89107.1"/>
    <property type="molecule type" value="Genomic_DNA"/>
</dbReference>
<proteinExistence type="predicted"/>
<dbReference type="Proteomes" id="UP000271974">
    <property type="component" value="Unassembled WGS sequence"/>
</dbReference>
<protein>
    <submittedName>
        <fullName evidence="1">Uncharacterized protein</fullName>
    </submittedName>
</protein>
<gene>
    <name evidence="1" type="ORF">EGW08_003115</name>
</gene>
<accession>A0A3S0ZYE0</accession>
<dbReference type="OrthoDB" id="10686878at2759"/>
<feature type="non-terminal residue" evidence="1">
    <location>
        <position position="1"/>
    </location>
</feature>
<dbReference type="AlphaFoldDB" id="A0A3S0ZYE0"/>
<reference evidence="1 2" key="1">
    <citation type="submission" date="2019-01" db="EMBL/GenBank/DDBJ databases">
        <title>A draft genome assembly of the solar-powered sea slug Elysia chlorotica.</title>
        <authorList>
            <person name="Cai H."/>
            <person name="Li Q."/>
            <person name="Fang X."/>
            <person name="Li J."/>
            <person name="Curtis N.E."/>
            <person name="Altenburger A."/>
            <person name="Shibata T."/>
            <person name="Feng M."/>
            <person name="Maeda T."/>
            <person name="Schwartz J.A."/>
            <person name="Shigenobu S."/>
            <person name="Lundholm N."/>
            <person name="Nishiyama T."/>
            <person name="Yang H."/>
            <person name="Hasebe M."/>
            <person name="Li S."/>
            <person name="Pierce S.K."/>
            <person name="Wang J."/>
        </authorList>
    </citation>
    <scope>NUCLEOTIDE SEQUENCE [LARGE SCALE GENOMIC DNA]</scope>
    <source>
        <strain evidence="1">EC2010</strain>
        <tissue evidence="1">Whole organism of an adult</tissue>
    </source>
</reference>
<comment type="caution">
    <text evidence="1">The sequence shown here is derived from an EMBL/GenBank/DDBJ whole genome shotgun (WGS) entry which is preliminary data.</text>
</comment>